<dbReference type="SUPFAM" id="SSF55729">
    <property type="entry name" value="Acyl-CoA N-acyltransferases (Nat)"/>
    <property type="match status" value="1"/>
</dbReference>
<sequence length="174" mass="19284">MIRGLRLRPVAEEDLPLLHALHNTDPESGAAFDWFGFSNPVSRRRDWEENGLLGTDSGHLVVALDREFLGSVSWRRTAFGPLNHGWNIGIGLVAEARGQGIGTEAQILLARYLFAHTQVNRVDAHTNVANIAEQRALEKAGFTREGVMRGAQFRNGSYHDMVLYSILRGEVPPA</sequence>
<dbReference type="PROSITE" id="PS51186">
    <property type="entry name" value="GNAT"/>
    <property type="match status" value="1"/>
</dbReference>
<proteinExistence type="predicted"/>
<dbReference type="PANTHER" id="PTHR43441:SF2">
    <property type="entry name" value="FAMILY ACETYLTRANSFERASE, PUTATIVE (AFU_ORTHOLOGUE AFUA_7G00850)-RELATED"/>
    <property type="match status" value="1"/>
</dbReference>
<dbReference type="Gene3D" id="3.40.630.30">
    <property type="match status" value="1"/>
</dbReference>
<dbReference type="AlphaFoldDB" id="A0A6L6X6F8"/>
<gene>
    <name evidence="2" type="ORF">GPA10_33060</name>
</gene>
<evidence type="ECO:0000313" key="2">
    <source>
        <dbReference type="EMBL" id="MVO89454.1"/>
    </source>
</evidence>
<protein>
    <submittedName>
        <fullName evidence="2">GNAT family N-acetyltransferase</fullName>
    </submittedName>
</protein>
<dbReference type="GO" id="GO:0005737">
    <property type="term" value="C:cytoplasm"/>
    <property type="evidence" value="ECO:0007669"/>
    <property type="project" value="TreeGrafter"/>
</dbReference>
<comment type="caution">
    <text evidence="2">The sequence shown here is derived from an EMBL/GenBank/DDBJ whole genome shotgun (WGS) entry which is preliminary data.</text>
</comment>
<dbReference type="GO" id="GO:1990189">
    <property type="term" value="F:protein N-terminal-serine acetyltransferase activity"/>
    <property type="evidence" value="ECO:0007669"/>
    <property type="project" value="TreeGrafter"/>
</dbReference>
<evidence type="ECO:0000259" key="1">
    <source>
        <dbReference type="PROSITE" id="PS51186"/>
    </source>
</evidence>
<organism evidence="2 3">
    <name type="scientific">Streptomyces typhae</name>
    <dbReference type="NCBI Taxonomy" id="2681492"/>
    <lineage>
        <taxon>Bacteria</taxon>
        <taxon>Bacillati</taxon>
        <taxon>Actinomycetota</taxon>
        <taxon>Actinomycetes</taxon>
        <taxon>Kitasatosporales</taxon>
        <taxon>Streptomycetaceae</taxon>
        <taxon>Streptomyces</taxon>
    </lineage>
</organism>
<keyword evidence="3" id="KW-1185">Reference proteome</keyword>
<dbReference type="InterPro" id="IPR016181">
    <property type="entry name" value="Acyl_CoA_acyltransferase"/>
</dbReference>
<evidence type="ECO:0000313" key="3">
    <source>
        <dbReference type="Proteomes" id="UP000483802"/>
    </source>
</evidence>
<accession>A0A6L6X6F8</accession>
<dbReference type="PANTHER" id="PTHR43441">
    <property type="entry name" value="RIBOSOMAL-PROTEIN-SERINE ACETYLTRANSFERASE"/>
    <property type="match status" value="1"/>
</dbReference>
<reference evidence="2 3" key="1">
    <citation type="submission" date="2019-11" db="EMBL/GenBank/DDBJ databases">
        <title>Streptomyces typhae sp. nov., a novel endophytic actinomycete isolated from the root of cattail pollen (Typha angustifolia L.).</title>
        <authorList>
            <person name="Peng C."/>
        </authorList>
    </citation>
    <scope>NUCLEOTIDE SEQUENCE [LARGE SCALE GENOMIC DNA]</scope>
    <source>
        <strain evidence="3">p1417</strain>
    </source>
</reference>
<dbReference type="Proteomes" id="UP000483802">
    <property type="component" value="Unassembled WGS sequence"/>
</dbReference>
<dbReference type="InterPro" id="IPR000182">
    <property type="entry name" value="GNAT_dom"/>
</dbReference>
<dbReference type="Pfam" id="PF13302">
    <property type="entry name" value="Acetyltransf_3"/>
    <property type="match status" value="1"/>
</dbReference>
<dbReference type="RefSeq" id="WP_157168695.1">
    <property type="nucleotide sequence ID" value="NZ_WPNZ01000024.1"/>
</dbReference>
<name>A0A6L6X6F8_9ACTN</name>
<dbReference type="GO" id="GO:0008999">
    <property type="term" value="F:protein-N-terminal-alanine acetyltransferase activity"/>
    <property type="evidence" value="ECO:0007669"/>
    <property type="project" value="TreeGrafter"/>
</dbReference>
<dbReference type="EMBL" id="WPNZ01000024">
    <property type="protein sequence ID" value="MVO89454.1"/>
    <property type="molecule type" value="Genomic_DNA"/>
</dbReference>
<feature type="domain" description="N-acetyltransferase" evidence="1">
    <location>
        <begin position="5"/>
        <end position="169"/>
    </location>
</feature>
<keyword evidence="2" id="KW-0808">Transferase</keyword>
<dbReference type="InterPro" id="IPR051908">
    <property type="entry name" value="Ribosomal_N-acetyltransferase"/>
</dbReference>